<evidence type="ECO:0008006" key="4">
    <source>
        <dbReference type="Google" id="ProtNLM"/>
    </source>
</evidence>
<gene>
    <name evidence="2" type="ORF">M0M57_02045</name>
</gene>
<dbReference type="EMBL" id="CP096205">
    <property type="protein sequence ID" value="UPQ79632.1"/>
    <property type="molecule type" value="Genomic_DNA"/>
</dbReference>
<name>A0ABY4KFQ2_9FLAO</name>
<organism evidence="2 3">
    <name type="scientific">Flavobacterium azooxidireducens</name>
    <dbReference type="NCBI Taxonomy" id="1871076"/>
    <lineage>
        <taxon>Bacteria</taxon>
        <taxon>Pseudomonadati</taxon>
        <taxon>Bacteroidota</taxon>
        <taxon>Flavobacteriia</taxon>
        <taxon>Flavobacteriales</taxon>
        <taxon>Flavobacteriaceae</taxon>
        <taxon>Flavobacterium</taxon>
    </lineage>
</organism>
<keyword evidence="1" id="KW-0472">Membrane</keyword>
<protein>
    <recommendedName>
        <fullName evidence="4">Chemotaxis methyl-accepting receptor HlyB-like 4HB MCP domain-containing protein</fullName>
    </recommendedName>
</protein>
<keyword evidence="1" id="KW-0812">Transmembrane</keyword>
<dbReference type="RefSeq" id="WP_248434916.1">
    <property type="nucleotide sequence ID" value="NZ_CP096205.1"/>
</dbReference>
<evidence type="ECO:0000256" key="1">
    <source>
        <dbReference type="SAM" id="Phobius"/>
    </source>
</evidence>
<dbReference type="Proteomes" id="UP000830583">
    <property type="component" value="Chromosome"/>
</dbReference>
<keyword evidence="1" id="KW-1133">Transmembrane helix</keyword>
<evidence type="ECO:0000313" key="3">
    <source>
        <dbReference type="Proteomes" id="UP000830583"/>
    </source>
</evidence>
<evidence type="ECO:0000313" key="2">
    <source>
        <dbReference type="EMBL" id="UPQ79632.1"/>
    </source>
</evidence>
<accession>A0ABY4KFQ2</accession>
<proteinExistence type="predicted"/>
<reference evidence="2" key="1">
    <citation type="submission" date="2022-04" db="EMBL/GenBank/DDBJ databases">
        <title>Consumption of N2O by Flavobacterium azooxidireducens sp. nov. isolated from Decomposing Leaf Litter of Phragmites australis (Cav.).</title>
        <authorList>
            <person name="Behrendt U."/>
            <person name="Spanner T."/>
            <person name="Augustin J."/>
            <person name="Horn M.A."/>
            <person name="Kolb S."/>
            <person name="Ulrich A."/>
        </authorList>
    </citation>
    <scope>NUCLEOTIDE SEQUENCE</scope>
    <source>
        <strain evidence="2">IGB 4-14</strain>
    </source>
</reference>
<sequence>MKWTYSIKNKLTASGALFSLCVLVLFSNYIDRTHTENVKKAISTLYEDRLIAEEFILKMTSGFYQIKEAINSDSTDVIKINSVNNLIADVVSVSNAYQKTKFTAVETSKADELLLILKEFESSQHTLQAKLEYSNKALVILNELSAIQLAESKQIMAHAEELYLSGKTSSQFVFVIIVIILIVLQALVFTSKSLVSNTKFPNLN</sequence>
<feature type="transmembrane region" description="Helical" evidence="1">
    <location>
        <begin position="172"/>
        <end position="190"/>
    </location>
</feature>
<keyword evidence="3" id="KW-1185">Reference proteome</keyword>